<evidence type="ECO:0000313" key="2">
    <source>
        <dbReference type="EMBL" id="ENZ17906.1"/>
    </source>
</evidence>
<organism evidence="2 3">
    <name type="scientific">[Clostridium] clostridioforme 90A8</name>
    <dbReference type="NCBI Taxonomy" id="999408"/>
    <lineage>
        <taxon>Bacteria</taxon>
        <taxon>Bacillati</taxon>
        <taxon>Bacillota</taxon>
        <taxon>Clostridia</taxon>
        <taxon>Lachnospirales</taxon>
        <taxon>Lachnospiraceae</taxon>
        <taxon>Enterocloster</taxon>
    </lineage>
</organism>
<dbReference type="PANTHER" id="PTHR35007">
    <property type="entry name" value="INTEGRAL MEMBRANE PROTEIN-RELATED"/>
    <property type="match status" value="1"/>
</dbReference>
<dbReference type="RefSeq" id="WP_002595353.1">
    <property type="nucleotide sequence ID" value="NZ_KB851009.1"/>
</dbReference>
<sequence length="309" mass="34777">MTAIQLLACAGLIVGAFLLLGLKPVEFTDGLFAFLLRPKHSIREDIKTSTNRKKPGPFRREITEAQTVLEMTGRGKRFSLVCAVSLALFCLGGSLAILLGNFFLAPVMAAGFMFLPFWYVKLTASHYKRDISAELETALSVITTAYLRTEDIVTAVEENTAYLNPPVSKVFRDFLMQIKLVNPDIEAALKTMQGRIDNEVFREWCDALCDCQHDRSLKTTLTPIVAKLSDMRNVNAELEYMIAEPRKEFLIMVIFVVGNIPLMYLLNKDWYDVLMHTPLGQIILAITAAVIFISAGFVVKLTRPIEYRR</sequence>
<dbReference type="HOGENOM" id="CLU_078174_0_0_9"/>
<dbReference type="PANTHER" id="PTHR35007:SF1">
    <property type="entry name" value="PILUS ASSEMBLY PROTEIN"/>
    <property type="match status" value="1"/>
</dbReference>
<dbReference type="AlphaFoldDB" id="A0A0E2HEC7"/>
<feature type="transmembrane region" description="Helical" evidence="1">
    <location>
        <begin position="279"/>
        <end position="299"/>
    </location>
</feature>
<feature type="transmembrane region" description="Helical" evidence="1">
    <location>
        <begin position="103"/>
        <end position="120"/>
    </location>
</feature>
<evidence type="ECO:0000256" key="1">
    <source>
        <dbReference type="SAM" id="Phobius"/>
    </source>
</evidence>
<proteinExistence type="predicted"/>
<feature type="transmembrane region" description="Helical" evidence="1">
    <location>
        <begin position="78"/>
        <end position="97"/>
    </location>
</feature>
<accession>A0A0E2HEC7</accession>
<keyword evidence="1" id="KW-1133">Transmembrane helix</keyword>
<feature type="transmembrane region" description="Helical" evidence="1">
    <location>
        <begin position="249"/>
        <end position="267"/>
    </location>
</feature>
<protein>
    <recommendedName>
        <fullName evidence="4">Flp pilus assembly protein TadB</fullName>
    </recommendedName>
</protein>
<evidence type="ECO:0008006" key="4">
    <source>
        <dbReference type="Google" id="ProtNLM"/>
    </source>
</evidence>
<gene>
    <name evidence="2" type="ORF">HMPREF1090_01456</name>
</gene>
<dbReference type="PATRIC" id="fig|999408.3.peg.1570"/>
<evidence type="ECO:0000313" key="3">
    <source>
        <dbReference type="Proteomes" id="UP000013085"/>
    </source>
</evidence>
<reference evidence="2 3" key="1">
    <citation type="submission" date="2013-01" db="EMBL/GenBank/DDBJ databases">
        <title>The Genome Sequence of Clostridium clostridioforme 90A8.</title>
        <authorList>
            <consortium name="The Broad Institute Genome Sequencing Platform"/>
            <person name="Earl A."/>
            <person name="Ward D."/>
            <person name="Feldgarden M."/>
            <person name="Gevers D."/>
            <person name="Courvalin P."/>
            <person name="Lambert T."/>
            <person name="Walker B."/>
            <person name="Young S.K."/>
            <person name="Zeng Q."/>
            <person name="Gargeya S."/>
            <person name="Fitzgerald M."/>
            <person name="Haas B."/>
            <person name="Abouelleil A."/>
            <person name="Alvarado L."/>
            <person name="Arachchi H.M."/>
            <person name="Berlin A.M."/>
            <person name="Chapman S.B."/>
            <person name="Dewar J."/>
            <person name="Goldberg J."/>
            <person name="Griggs A."/>
            <person name="Gujja S."/>
            <person name="Hansen M."/>
            <person name="Howarth C."/>
            <person name="Imamovic A."/>
            <person name="Larimer J."/>
            <person name="McCowan C."/>
            <person name="Murphy C."/>
            <person name="Neiman D."/>
            <person name="Pearson M."/>
            <person name="Priest M."/>
            <person name="Roberts A."/>
            <person name="Saif S."/>
            <person name="Shea T."/>
            <person name="Sisk P."/>
            <person name="Sykes S."/>
            <person name="Wortman J."/>
            <person name="Nusbaum C."/>
            <person name="Birren B."/>
        </authorList>
    </citation>
    <scope>NUCLEOTIDE SEQUENCE [LARGE SCALE GENOMIC DNA]</scope>
    <source>
        <strain evidence="2 3">90A8</strain>
    </source>
</reference>
<comment type="caution">
    <text evidence="2">The sequence shown here is derived from an EMBL/GenBank/DDBJ whole genome shotgun (WGS) entry which is preliminary data.</text>
</comment>
<keyword evidence="1" id="KW-0812">Transmembrane</keyword>
<dbReference type="EMBL" id="AGYR01000012">
    <property type="protein sequence ID" value="ENZ17906.1"/>
    <property type="molecule type" value="Genomic_DNA"/>
</dbReference>
<dbReference type="Proteomes" id="UP000013085">
    <property type="component" value="Unassembled WGS sequence"/>
</dbReference>
<name>A0A0E2HEC7_9FIRM</name>
<keyword evidence="1" id="KW-0472">Membrane</keyword>